<sequence>MAEYTREFETRTEYVVEFRIDSDSEWEKWLLGGYGTVDKAIELKNSIEEHHGHDVRVVEERIVREVVID</sequence>
<reference evidence="1 2" key="1">
    <citation type="submission" date="2017-07" db="EMBL/GenBank/DDBJ databases">
        <title>Characterization of ecologically diverse viruses infecting co-occurring strains of cosmopolitan hyperhalophilic Bacteroidetes.</title>
        <authorList>
            <person name="Villamor J."/>
            <person name="Ramos-Barbero M.D."/>
            <person name="Gonzalez-Torres P."/>
            <person name="Gabaldon T."/>
            <person name="Rollesso-Mora R."/>
            <person name="Meseguer I."/>
            <person name="Martinez-Garcia M."/>
            <person name="Santos F."/>
            <person name="Anton J."/>
        </authorList>
    </citation>
    <scope>NUCLEOTIDE SEQUENCE [LARGE SCALE GENOMIC DNA]</scope>
</reference>
<proteinExistence type="predicted"/>
<protein>
    <submittedName>
        <fullName evidence="1">Uncharacterized protein</fullName>
    </submittedName>
</protein>
<dbReference type="RefSeq" id="YP_009639356.1">
    <property type="nucleotide sequence ID" value="NC_042349.1"/>
</dbReference>
<name>A0A2I6UG90_9CAUD</name>
<dbReference type="EMBL" id="MF580956">
    <property type="protein sequence ID" value="AUO79013.1"/>
    <property type="molecule type" value="Genomic_DNA"/>
</dbReference>
<dbReference type="GeneID" id="40236148"/>
<accession>A0A2I6UG90</accession>
<dbReference type="Proteomes" id="UP000241693">
    <property type="component" value="Segment"/>
</dbReference>
<evidence type="ECO:0000313" key="1">
    <source>
        <dbReference type="EMBL" id="AUO79013.1"/>
    </source>
</evidence>
<evidence type="ECO:0000313" key="2">
    <source>
        <dbReference type="Proteomes" id="UP000241693"/>
    </source>
</evidence>
<organism evidence="1 2">
    <name type="scientific">Salinibacter phage M8CC-19</name>
    <dbReference type="NCBI Taxonomy" id="2681613"/>
    <lineage>
        <taxon>Viruses</taxon>
        <taxon>Duplodnaviria</taxon>
        <taxon>Heunggongvirae</taxon>
        <taxon>Uroviricota</taxon>
        <taxon>Caudoviricetes</taxon>
        <taxon>Kryptosalinivirus</taxon>
        <taxon>Kryptosalinivirus M8CC19</taxon>
    </lineage>
</organism>
<dbReference type="KEGG" id="vg:40236148"/>
<keyword evidence="2" id="KW-1185">Reference proteome</keyword>